<organism evidence="1 2">
    <name type="scientific">Saonia flava</name>
    <dbReference type="NCBI Taxonomy" id="523696"/>
    <lineage>
        <taxon>Bacteria</taxon>
        <taxon>Pseudomonadati</taxon>
        <taxon>Bacteroidota</taxon>
        <taxon>Flavobacteriia</taxon>
        <taxon>Flavobacteriales</taxon>
        <taxon>Flavobacteriaceae</taxon>
        <taxon>Saonia</taxon>
    </lineage>
</organism>
<evidence type="ECO:0008006" key="3">
    <source>
        <dbReference type="Google" id="ProtNLM"/>
    </source>
</evidence>
<dbReference type="AlphaFoldDB" id="A0A846QVR2"/>
<evidence type="ECO:0000313" key="1">
    <source>
        <dbReference type="EMBL" id="NJB71010.1"/>
    </source>
</evidence>
<name>A0A846QVR2_9FLAO</name>
<dbReference type="EMBL" id="JAATJJ010000001">
    <property type="protein sequence ID" value="NJB71010.1"/>
    <property type="molecule type" value="Genomic_DNA"/>
</dbReference>
<dbReference type="RefSeq" id="WP_245201409.1">
    <property type="nucleotide sequence ID" value="NZ_JAATJJ010000001.1"/>
</dbReference>
<protein>
    <recommendedName>
        <fullName evidence="3">Outer membrane protein beta-barrel domain-containing protein</fullName>
    </recommendedName>
</protein>
<proteinExistence type="predicted"/>
<accession>A0A846QVR2</accession>
<evidence type="ECO:0000313" key="2">
    <source>
        <dbReference type="Proteomes" id="UP000590442"/>
    </source>
</evidence>
<reference evidence="1 2" key="1">
    <citation type="submission" date="2020-03" db="EMBL/GenBank/DDBJ databases">
        <title>Genomic Encyclopedia of Type Strains, Phase IV (KMG-IV): sequencing the most valuable type-strain genomes for metagenomic binning, comparative biology and taxonomic classification.</title>
        <authorList>
            <person name="Goeker M."/>
        </authorList>
    </citation>
    <scope>NUCLEOTIDE SEQUENCE [LARGE SCALE GENOMIC DNA]</scope>
    <source>
        <strain evidence="1 2">DSM 29762</strain>
    </source>
</reference>
<keyword evidence="2" id="KW-1185">Reference proteome</keyword>
<comment type="caution">
    <text evidence="1">The sequence shown here is derived from an EMBL/GenBank/DDBJ whole genome shotgun (WGS) entry which is preliminary data.</text>
</comment>
<dbReference type="Proteomes" id="UP000590442">
    <property type="component" value="Unassembled WGS sequence"/>
</dbReference>
<sequence length="141" mass="15677">MFRFLSNNHKPFVLSLFFTFIGTLGSAQSGNFWEKVHYGGGLGLGFGNNTFNLSVSPSAIYQANEQFAYGVGLNYTYYKFQNFKMQAGGASLLSLYNPIRPIQLSAEFEQLLVNRKFEVSNGTNSETYWSPALFLGAGYSS</sequence>
<gene>
    <name evidence="1" type="ORF">GGR42_001472</name>
</gene>